<sequence>MKAEPLEMKKISAGLSVTKFLTWSIQKSKYRNASNMADVPAFDYGPESKTKICTTTDSASSYRFFYVVIESSVARVMDSNEAVSSLSCTLVLLRRYDLTALCAEARI</sequence>
<gene>
    <name evidence="1" type="ORF">T10_13265</name>
</gene>
<dbReference type="AlphaFoldDB" id="A0A0V1M5Q5"/>
<dbReference type="Proteomes" id="UP000054843">
    <property type="component" value="Unassembled WGS sequence"/>
</dbReference>
<dbReference type="EMBL" id="JYDO01000217">
    <property type="protein sequence ID" value="KRZ66924.1"/>
    <property type="molecule type" value="Genomic_DNA"/>
</dbReference>
<name>A0A0V1M5Q5_9BILA</name>
<accession>A0A0V1M5Q5</accession>
<protein>
    <submittedName>
        <fullName evidence="1">Uncharacterized protein</fullName>
    </submittedName>
</protein>
<reference evidence="1 2" key="1">
    <citation type="submission" date="2015-01" db="EMBL/GenBank/DDBJ databases">
        <title>Evolution of Trichinella species and genotypes.</title>
        <authorList>
            <person name="Korhonen P.K."/>
            <person name="Edoardo P."/>
            <person name="Giuseppe L.R."/>
            <person name="Gasser R.B."/>
        </authorList>
    </citation>
    <scope>NUCLEOTIDE SEQUENCE [LARGE SCALE GENOMIC DNA]</scope>
    <source>
        <strain evidence="1">ISS1980</strain>
    </source>
</reference>
<evidence type="ECO:0000313" key="2">
    <source>
        <dbReference type="Proteomes" id="UP000054843"/>
    </source>
</evidence>
<comment type="caution">
    <text evidence="1">The sequence shown here is derived from an EMBL/GenBank/DDBJ whole genome shotgun (WGS) entry which is preliminary data.</text>
</comment>
<keyword evidence="2" id="KW-1185">Reference proteome</keyword>
<organism evidence="1 2">
    <name type="scientific">Trichinella papuae</name>
    <dbReference type="NCBI Taxonomy" id="268474"/>
    <lineage>
        <taxon>Eukaryota</taxon>
        <taxon>Metazoa</taxon>
        <taxon>Ecdysozoa</taxon>
        <taxon>Nematoda</taxon>
        <taxon>Enoplea</taxon>
        <taxon>Dorylaimia</taxon>
        <taxon>Trichinellida</taxon>
        <taxon>Trichinellidae</taxon>
        <taxon>Trichinella</taxon>
    </lineage>
</organism>
<evidence type="ECO:0000313" key="1">
    <source>
        <dbReference type="EMBL" id="KRZ66924.1"/>
    </source>
</evidence>
<proteinExistence type="predicted"/>